<dbReference type="EMBL" id="JASBWR010000153">
    <property type="protein sequence ID" value="KAJ9091193.1"/>
    <property type="molecule type" value="Genomic_DNA"/>
</dbReference>
<proteinExistence type="predicted"/>
<keyword evidence="2" id="KW-1185">Reference proteome</keyword>
<accession>A0ACC2UVX8</accession>
<evidence type="ECO:0000313" key="1">
    <source>
        <dbReference type="EMBL" id="KAJ9091193.1"/>
    </source>
</evidence>
<reference evidence="1" key="1">
    <citation type="submission" date="2023-04" db="EMBL/GenBank/DDBJ databases">
        <title>Draft Genome sequencing of Naganishia species isolated from polar environments using Oxford Nanopore Technology.</title>
        <authorList>
            <person name="Leo P."/>
            <person name="Venkateswaran K."/>
        </authorList>
    </citation>
    <scope>NUCLEOTIDE SEQUENCE</scope>
    <source>
        <strain evidence="1">MNA-CCFEE 5261</strain>
    </source>
</reference>
<gene>
    <name evidence="1" type="ORF">QFC19_009189</name>
</gene>
<comment type="caution">
    <text evidence="1">The sequence shown here is derived from an EMBL/GenBank/DDBJ whole genome shotgun (WGS) entry which is preliminary data.</text>
</comment>
<organism evidence="1 2">
    <name type="scientific">Naganishia cerealis</name>
    <dbReference type="NCBI Taxonomy" id="610337"/>
    <lineage>
        <taxon>Eukaryota</taxon>
        <taxon>Fungi</taxon>
        <taxon>Dikarya</taxon>
        <taxon>Basidiomycota</taxon>
        <taxon>Agaricomycotina</taxon>
        <taxon>Tremellomycetes</taxon>
        <taxon>Filobasidiales</taxon>
        <taxon>Filobasidiaceae</taxon>
        <taxon>Naganishia</taxon>
    </lineage>
</organism>
<name>A0ACC2UVX8_9TREE</name>
<evidence type="ECO:0000313" key="2">
    <source>
        <dbReference type="Proteomes" id="UP001241377"/>
    </source>
</evidence>
<sequence>MTRKKNAGLAVQQQQQPPPPQFTKSQSGFESAPATSSSSGSLAAWQHGSEMDLHRLSFRSTIQGRSSGLPAIVCDTISTNNSAERATAPTTGLSLAYDLHVRKSKSFHALTSLAGRPLDIERSQPMGSLQYPALTRPPTVTAKTPRSNTPGLSVGYSKTSRPAPPPPLLGSFSGKQSLLLHSPSSGTPSKKIQDVADHILSKPLPPAPPRTISRSYSSNLLRPTASSLARMQATIPPPSRQGVTPTVAKPCTMPSLQNTPSFSRLGATSSAVGLPTPRTTTLHSTATPSKKFAHLVPKSPHRRAMERHTAAGRTMGTPGGATGGLKSKTSQARLAMGHKQREIEERRRARLEGGKMVF</sequence>
<protein>
    <submittedName>
        <fullName evidence="1">Uncharacterized protein</fullName>
    </submittedName>
</protein>
<dbReference type="Proteomes" id="UP001241377">
    <property type="component" value="Unassembled WGS sequence"/>
</dbReference>